<gene>
    <name evidence="4" type="ORF">QE405_001040</name>
</gene>
<organism evidence="4 5">
    <name type="scientific">Nocardioides zeae</name>
    <dbReference type="NCBI Taxonomy" id="1457234"/>
    <lineage>
        <taxon>Bacteria</taxon>
        <taxon>Bacillati</taxon>
        <taxon>Actinomycetota</taxon>
        <taxon>Actinomycetes</taxon>
        <taxon>Propionibacteriales</taxon>
        <taxon>Nocardioidaceae</taxon>
        <taxon>Nocardioides</taxon>
    </lineage>
</organism>
<sequence length="184" mass="19736">MPQPHHRFEPAGPHHDLTTFDCGDERYDRWLRASALSAVRSGTAAVTVLVRDAPSGARVVGYFALAPTGVVRGAVPGSARSGGLDPIPGYLLAKLALDHTYRGDQVNLWGTQLVLGAFRQVLAASATGGGRLLVVDADNEGLVPWYRGHGFLPTGVDPLRLYLKIATIRRYVDDYDSRGTAASE</sequence>
<keyword evidence="3" id="KW-0012">Acyltransferase</keyword>
<dbReference type="InterPro" id="IPR016181">
    <property type="entry name" value="Acyl_CoA_acyltransferase"/>
</dbReference>
<dbReference type="AlphaFoldDB" id="A0AAJ1TWW1"/>
<evidence type="ECO:0000313" key="5">
    <source>
        <dbReference type="Proteomes" id="UP001239215"/>
    </source>
</evidence>
<dbReference type="SUPFAM" id="SSF55729">
    <property type="entry name" value="Acyl-CoA N-acyltransferases (Nat)"/>
    <property type="match status" value="1"/>
</dbReference>
<dbReference type="GO" id="GO:0016746">
    <property type="term" value="F:acyltransferase activity"/>
    <property type="evidence" value="ECO:0007669"/>
    <property type="project" value="UniProtKB-KW"/>
</dbReference>
<reference evidence="4" key="1">
    <citation type="submission" date="2023-07" db="EMBL/GenBank/DDBJ databases">
        <title>Functional and genomic diversity of the sorghum phyllosphere microbiome.</title>
        <authorList>
            <person name="Shade A."/>
        </authorList>
    </citation>
    <scope>NUCLEOTIDE SEQUENCE</scope>
    <source>
        <strain evidence="4">SORGH_AS_1067</strain>
    </source>
</reference>
<evidence type="ECO:0000256" key="2">
    <source>
        <dbReference type="ARBA" id="ARBA00022679"/>
    </source>
</evidence>
<dbReference type="Proteomes" id="UP001239215">
    <property type="component" value="Unassembled WGS sequence"/>
</dbReference>
<name>A0AAJ1TWW1_9ACTN</name>
<dbReference type="PANTHER" id="PTHR36449">
    <property type="entry name" value="ACETYLTRANSFERASE-RELATED"/>
    <property type="match status" value="1"/>
</dbReference>
<evidence type="ECO:0008006" key="6">
    <source>
        <dbReference type="Google" id="ProtNLM"/>
    </source>
</evidence>
<dbReference type="PANTHER" id="PTHR36449:SF1">
    <property type="entry name" value="ACETYLTRANSFERASE"/>
    <property type="match status" value="1"/>
</dbReference>
<comment type="caution">
    <text evidence="4">The sequence shown here is derived from an EMBL/GenBank/DDBJ whole genome shotgun (WGS) entry which is preliminary data.</text>
</comment>
<dbReference type="RefSeq" id="WP_307199160.1">
    <property type="nucleotide sequence ID" value="NZ_JAUTAN010000001.1"/>
</dbReference>
<accession>A0AAJ1TWW1</accession>
<evidence type="ECO:0000256" key="3">
    <source>
        <dbReference type="ARBA" id="ARBA00023315"/>
    </source>
</evidence>
<keyword evidence="2" id="KW-0808">Transferase</keyword>
<proteinExistence type="predicted"/>
<keyword evidence="1" id="KW-1277">Toxin-antitoxin system</keyword>
<dbReference type="EMBL" id="JAUTAN010000001">
    <property type="protein sequence ID" value="MDQ1103756.1"/>
    <property type="molecule type" value="Genomic_DNA"/>
</dbReference>
<protein>
    <recommendedName>
        <fullName evidence="6">GNAT family N-acetyltransferase</fullName>
    </recommendedName>
</protein>
<dbReference type="Gene3D" id="3.40.630.30">
    <property type="match status" value="1"/>
</dbReference>
<evidence type="ECO:0000256" key="1">
    <source>
        <dbReference type="ARBA" id="ARBA00022649"/>
    </source>
</evidence>
<evidence type="ECO:0000313" key="4">
    <source>
        <dbReference type="EMBL" id="MDQ1103756.1"/>
    </source>
</evidence>